<dbReference type="EMBL" id="KB445552">
    <property type="protein sequence ID" value="EMC98842.1"/>
    <property type="molecule type" value="Genomic_DNA"/>
</dbReference>
<evidence type="ECO:0000313" key="2">
    <source>
        <dbReference type="EMBL" id="EMC98842.1"/>
    </source>
</evidence>
<name>M2LW03_BAUPA</name>
<accession>M2LW03</accession>
<organism evidence="2 3">
    <name type="scientific">Baudoinia panamericana (strain UAMH 10762)</name>
    <name type="common">Angels' share fungus</name>
    <name type="synonym">Baudoinia compniacensis (strain UAMH 10762)</name>
    <dbReference type="NCBI Taxonomy" id="717646"/>
    <lineage>
        <taxon>Eukaryota</taxon>
        <taxon>Fungi</taxon>
        <taxon>Dikarya</taxon>
        <taxon>Ascomycota</taxon>
        <taxon>Pezizomycotina</taxon>
        <taxon>Dothideomycetes</taxon>
        <taxon>Dothideomycetidae</taxon>
        <taxon>Mycosphaerellales</taxon>
        <taxon>Teratosphaeriaceae</taxon>
        <taxon>Baudoinia</taxon>
    </lineage>
</organism>
<keyword evidence="3" id="KW-1185">Reference proteome</keyword>
<feature type="region of interest" description="Disordered" evidence="1">
    <location>
        <begin position="1"/>
        <end position="60"/>
    </location>
</feature>
<sequence>MGEPAELGHGWTRVQRGQQGRAKPQSQSQTILATSRQGRPAPRLNTSATPRGHSNDAPNGQAAVYVDQLINRLHFREPIVRNLSSLPVRITHPTLQSVKDRCV</sequence>
<dbReference type="AlphaFoldDB" id="M2LW03"/>
<dbReference type="Proteomes" id="UP000011761">
    <property type="component" value="Unassembled WGS sequence"/>
</dbReference>
<gene>
    <name evidence="2" type="ORF">BAUCODRAFT_382095</name>
</gene>
<feature type="compositionally biased region" description="Polar residues" evidence="1">
    <location>
        <begin position="24"/>
        <end position="37"/>
    </location>
</feature>
<evidence type="ECO:0000256" key="1">
    <source>
        <dbReference type="SAM" id="MobiDB-lite"/>
    </source>
</evidence>
<dbReference type="GeneID" id="19113465"/>
<reference evidence="2 3" key="1">
    <citation type="journal article" date="2012" name="PLoS Pathog.">
        <title>Diverse lifestyles and strategies of plant pathogenesis encoded in the genomes of eighteen Dothideomycetes fungi.</title>
        <authorList>
            <person name="Ohm R.A."/>
            <person name="Feau N."/>
            <person name="Henrissat B."/>
            <person name="Schoch C.L."/>
            <person name="Horwitz B.A."/>
            <person name="Barry K.W."/>
            <person name="Condon B.J."/>
            <person name="Copeland A.C."/>
            <person name="Dhillon B."/>
            <person name="Glaser F."/>
            <person name="Hesse C.N."/>
            <person name="Kosti I."/>
            <person name="LaButti K."/>
            <person name="Lindquist E.A."/>
            <person name="Lucas S."/>
            <person name="Salamov A.A."/>
            <person name="Bradshaw R.E."/>
            <person name="Ciuffetti L."/>
            <person name="Hamelin R.C."/>
            <person name="Kema G.H.J."/>
            <person name="Lawrence C."/>
            <person name="Scott J.A."/>
            <person name="Spatafora J.W."/>
            <person name="Turgeon B.G."/>
            <person name="de Wit P.J.G.M."/>
            <person name="Zhong S."/>
            <person name="Goodwin S.B."/>
            <person name="Grigoriev I.V."/>
        </authorList>
    </citation>
    <scope>NUCLEOTIDE SEQUENCE [LARGE SCALE GENOMIC DNA]</scope>
    <source>
        <strain evidence="2 3">UAMH 10762</strain>
    </source>
</reference>
<proteinExistence type="predicted"/>
<dbReference type="RefSeq" id="XP_007673972.1">
    <property type="nucleotide sequence ID" value="XM_007675782.1"/>
</dbReference>
<protein>
    <submittedName>
        <fullName evidence="2">Uncharacterized protein</fullName>
    </submittedName>
</protein>
<dbReference type="HOGENOM" id="CLU_2263262_0_0_1"/>
<evidence type="ECO:0000313" key="3">
    <source>
        <dbReference type="Proteomes" id="UP000011761"/>
    </source>
</evidence>
<dbReference type="KEGG" id="bcom:BAUCODRAFT_382095"/>